<feature type="coiled-coil region" evidence="2">
    <location>
        <begin position="101"/>
        <end position="159"/>
    </location>
</feature>
<organism evidence="4 5">
    <name type="scientific">Bowmanella denitrificans</name>
    <dbReference type="NCBI Taxonomy" id="366582"/>
    <lineage>
        <taxon>Bacteria</taxon>
        <taxon>Pseudomonadati</taxon>
        <taxon>Pseudomonadota</taxon>
        <taxon>Gammaproteobacteria</taxon>
        <taxon>Alteromonadales</taxon>
        <taxon>Alteromonadaceae</taxon>
        <taxon>Bowmanella</taxon>
    </lineage>
</organism>
<accession>A0ABN0WXU5</accession>
<dbReference type="RefSeq" id="WP_343843090.1">
    <property type="nucleotide sequence ID" value="NZ_BAAAEI010000006.1"/>
</dbReference>
<dbReference type="EMBL" id="BAAAEI010000006">
    <property type="protein sequence ID" value="GAA0349864.1"/>
    <property type="molecule type" value="Genomic_DNA"/>
</dbReference>
<evidence type="ECO:0000256" key="2">
    <source>
        <dbReference type="SAM" id="Coils"/>
    </source>
</evidence>
<proteinExistence type="inferred from homology"/>
<dbReference type="NCBIfam" id="TIGR01730">
    <property type="entry name" value="RND_mfp"/>
    <property type="match status" value="1"/>
</dbReference>
<dbReference type="InterPro" id="IPR006143">
    <property type="entry name" value="RND_pump_MFP"/>
</dbReference>
<dbReference type="InterPro" id="IPR058624">
    <property type="entry name" value="MdtA-like_HH"/>
</dbReference>
<sequence>MFSKTSLAMACLLTWVTGCEPYDEVLEVPPAPPPEPLTTVAVKLENPLTRAFFSRIQGQNSIDAALFTPGRIAQVLVKEGELVKQGQLLAKLYSPSLDSRIDAMQAELNSANADLNLARQQLARQKSLRISALNSQQAVDDAQRNVHVAEQKVGQAQALLHEAVNQGKESLLLAPADSIVTKLYHRSGDFVDAGTPIIRLDSSHHQKAVFALPERDALRIQPGQDMSLYLPTLSRTLSGRVAERSAPQPGAPGLFDVSLSLEDADPSLVGLTVRLDLQRNQAILYQVDIAALRFAPAPAGPRAFVITEPGQSMAVEIHDLADSYAVVSSASALTDKLLITPQDKLATNLSQLRLDN</sequence>
<name>A0ABN0WXU5_9ALTE</name>
<dbReference type="SUPFAM" id="SSF111369">
    <property type="entry name" value="HlyD-like secretion proteins"/>
    <property type="match status" value="1"/>
</dbReference>
<feature type="domain" description="Multidrug resistance protein MdtA-like alpha-helical hairpin" evidence="3">
    <location>
        <begin position="102"/>
        <end position="163"/>
    </location>
</feature>
<evidence type="ECO:0000259" key="3">
    <source>
        <dbReference type="Pfam" id="PF25876"/>
    </source>
</evidence>
<gene>
    <name evidence="4" type="ORF">GCM10009092_12850</name>
</gene>
<dbReference type="Proteomes" id="UP001501757">
    <property type="component" value="Unassembled WGS sequence"/>
</dbReference>
<dbReference type="Pfam" id="PF25876">
    <property type="entry name" value="HH_MFP_RND"/>
    <property type="match status" value="1"/>
</dbReference>
<protein>
    <recommendedName>
        <fullName evidence="3">Multidrug resistance protein MdtA-like alpha-helical hairpin domain-containing protein</fullName>
    </recommendedName>
</protein>
<dbReference type="Gene3D" id="2.40.50.100">
    <property type="match status" value="1"/>
</dbReference>
<evidence type="ECO:0000313" key="4">
    <source>
        <dbReference type="EMBL" id="GAA0349864.1"/>
    </source>
</evidence>
<comment type="caution">
    <text evidence="4">The sequence shown here is derived from an EMBL/GenBank/DDBJ whole genome shotgun (WGS) entry which is preliminary data.</text>
</comment>
<evidence type="ECO:0000313" key="5">
    <source>
        <dbReference type="Proteomes" id="UP001501757"/>
    </source>
</evidence>
<dbReference type="PANTHER" id="PTHR30469">
    <property type="entry name" value="MULTIDRUG RESISTANCE PROTEIN MDTA"/>
    <property type="match status" value="1"/>
</dbReference>
<keyword evidence="2" id="KW-0175">Coiled coil</keyword>
<dbReference type="PROSITE" id="PS51257">
    <property type="entry name" value="PROKAR_LIPOPROTEIN"/>
    <property type="match status" value="1"/>
</dbReference>
<dbReference type="Gene3D" id="1.10.287.470">
    <property type="entry name" value="Helix hairpin bin"/>
    <property type="match status" value="1"/>
</dbReference>
<keyword evidence="5" id="KW-1185">Reference proteome</keyword>
<comment type="similarity">
    <text evidence="1">Belongs to the membrane fusion protein (MFP) (TC 8.A.1) family.</text>
</comment>
<evidence type="ECO:0000256" key="1">
    <source>
        <dbReference type="ARBA" id="ARBA00009477"/>
    </source>
</evidence>
<reference evidence="4 5" key="1">
    <citation type="journal article" date="2019" name="Int. J. Syst. Evol. Microbiol.">
        <title>The Global Catalogue of Microorganisms (GCM) 10K type strain sequencing project: providing services to taxonomists for standard genome sequencing and annotation.</title>
        <authorList>
            <consortium name="The Broad Institute Genomics Platform"/>
            <consortium name="The Broad Institute Genome Sequencing Center for Infectious Disease"/>
            <person name="Wu L."/>
            <person name="Ma J."/>
        </authorList>
    </citation>
    <scope>NUCLEOTIDE SEQUENCE [LARGE SCALE GENOMIC DNA]</scope>
    <source>
        <strain evidence="4 5">JCM 13378</strain>
    </source>
</reference>
<dbReference type="PANTHER" id="PTHR30469:SF15">
    <property type="entry name" value="HLYD FAMILY OF SECRETION PROTEINS"/>
    <property type="match status" value="1"/>
</dbReference>
<dbReference type="Gene3D" id="2.40.30.170">
    <property type="match status" value="1"/>
</dbReference>